<comment type="caution">
    <text evidence="4">The sequence shown here is derived from an EMBL/GenBank/DDBJ whole genome shotgun (WGS) entry which is preliminary data.</text>
</comment>
<proteinExistence type="predicted"/>
<sequence>MEPTASSSDPKDSLANASPLTGEELVWRSRYGMLESHGYRLRQRYKPDWTPSWLKSKRPAPLHEDYPAHWNSEVIDAVRIADERRVFLKRVADDSSELRIHRFLSEKERLKDPWNHTAPLLDEFPEDDDPTMIYMVMPLLRPYDVPEFFSVEEVVDFMRQILEGIVFMHRSMVAHRDCSDLNIMMDADAMYPKGFHPKSGIMDSTGHRFAHPKHRRDIVPRVRYYFIDFGISSMFRPEDKERKVIGLEGQDTAVPELSLSRPYDPFLVDVFILGNLFKKMFIDKYDNVEFLRFLVEDMMQPSPLARCNSEEILKYFNDIIARQSPRFLRWRLKKKTYGRAERFFVDVDSISHEGVFLVKRVISSSTSSVVHFLQSGFAWIEKDNAPTIMERTRESASPLFTNEIAWRDRYSMLESHGYRLRQRYKPDWKPSWLGTDLPVILHEDYPAYTKRDTMDAVRIIDDRKVFLKRVLSNSSELVILRFLSDSQRRQDLENHAVPLLDEFVEDDNPSITYIAMPLLRRFHYPEFFSVDEVVDFIRQLLVGIVYMHKLNVAHRDCSKLNIMMDAERMYPKGFHPAMQVMDASGVKRAYPKRRRDASVRYYFIDFGISSKFEPDESRNVLGALCQDFEVPELSEMTPYDPFFTDIFILGNLFRKTFLEVIYVP</sequence>
<protein>
    <recommendedName>
        <fullName evidence="3">Protein kinase domain-containing protein</fullName>
    </recommendedName>
</protein>
<dbReference type="InterPro" id="IPR000719">
    <property type="entry name" value="Prot_kinase_dom"/>
</dbReference>
<feature type="domain" description="Protein kinase" evidence="3">
    <location>
        <begin position="60"/>
        <end position="355"/>
    </location>
</feature>
<keyword evidence="2" id="KW-0067">ATP-binding</keyword>
<dbReference type="OrthoDB" id="5987198at2759"/>
<dbReference type="PANTHER" id="PTHR24346">
    <property type="entry name" value="MAP/MICROTUBULE AFFINITY-REGULATING KINASE"/>
    <property type="match status" value="1"/>
</dbReference>
<keyword evidence="5" id="KW-1185">Reference proteome</keyword>
<evidence type="ECO:0000256" key="2">
    <source>
        <dbReference type="ARBA" id="ARBA00022840"/>
    </source>
</evidence>
<gene>
    <name evidence="4" type="ORF">A7U60_g4601</name>
</gene>
<dbReference type="Gene3D" id="1.10.510.10">
    <property type="entry name" value="Transferase(Phosphotransferase) domain 1"/>
    <property type="match status" value="2"/>
</dbReference>
<dbReference type="GO" id="GO:0004674">
    <property type="term" value="F:protein serine/threonine kinase activity"/>
    <property type="evidence" value="ECO:0007669"/>
    <property type="project" value="TreeGrafter"/>
</dbReference>
<dbReference type="GO" id="GO:0035556">
    <property type="term" value="P:intracellular signal transduction"/>
    <property type="evidence" value="ECO:0007669"/>
    <property type="project" value="TreeGrafter"/>
</dbReference>
<dbReference type="Proteomes" id="UP000757232">
    <property type="component" value="Unassembled WGS sequence"/>
</dbReference>
<dbReference type="GO" id="GO:0005524">
    <property type="term" value="F:ATP binding"/>
    <property type="evidence" value="ECO:0007669"/>
    <property type="project" value="UniProtKB-KW"/>
</dbReference>
<dbReference type="GO" id="GO:0005737">
    <property type="term" value="C:cytoplasm"/>
    <property type="evidence" value="ECO:0007669"/>
    <property type="project" value="TreeGrafter"/>
</dbReference>
<dbReference type="PROSITE" id="PS50011">
    <property type="entry name" value="PROTEIN_KINASE_DOM"/>
    <property type="match status" value="2"/>
</dbReference>
<reference evidence="4" key="1">
    <citation type="submission" date="2016-06" db="EMBL/GenBank/DDBJ databases">
        <title>Draft Genome sequence of the fungus Inonotus baumii.</title>
        <authorList>
            <person name="Zhu H."/>
            <person name="Lin W."/>
        </authorList>
    </citation>
    <scope>NUCLEOTIDE SEQUENCE</scope>
    <source>
        <strain evidence="4">821</strain>
    </source>
</reference>
<keyword evidence="1" id="KW-0547">Nucleotide-binding</keyword>
<name>A0A9Q5HY71_SANBA</name>
<organism evidence="4 5">
    <name type="scientific">Sanghuangporus baumii</name>
    <name type="common">Phellinus baumii</name>
    <dbReference type="NCBI Taxonomy" id="108892"/>
    <lineage>
        <taxon>Eukaryota</taxon>
        <taxon>Fungi</taxon>
        <taxon>Dikarya</taxon>
        <taxon>Basidiomycota</taxon>
        <taxon>Agaricomycotina</taxon>
        <taxon>Agaricomycetes</taxon>
        <taxon>Hymenochaetales</taxon>
        <taxon>Hymenochaetaceae</taxon>
        <taxon>Sanghuangporus</taxon>
    </lineage>
</organism>
<dbReference type="SMART" id="SM00220">
    <property type="entry name" value="S_TKc"/>
    <property type="match status" value="1"/>
</dbReference>
<dbReference type="SUPFAM" id="SSF56112">
    <property type="entry name" value="Protein kinase-like (PK-like)"/>
    <property type="match status" value="2"/>
</dbReference>
<feature type="domain" description="Protein kinase" evidence="3">
    <location>
        <begin position="356"/>
        <end position="664"/>
    </location>
</feature>
<evidence type="ECO:0000259" key="3">
    <source>
        <dbReference type="PROSITE" id="PS50011"/>
    </source>
</evidence>
<evidence type="ECO:0000256" key="1">
    <source>
        <dbReference type="ARBA" id="ARBA00022741"/>
    </source>
</evidence>
<evidence type="ECO:0000313" key="5">
    <source>
        <dbReference type="Proteomes" id="UP000757232"/>
    </source>
</evidence>
<dbReference type="InterPro" id="IPR011009">
    <property type="entry name" value="Kinase-like_dom_sf"/>
</dbReference>
<dbReference type="AlphaFoldDB" id="A0A9Q5HY71"/>
<dbReference type="Gene3D" id="3.30.200.20">
    <property type="entry name" value="Phosphorylase Kinase, domain 1"/>
    <property type="match status" value="1"/>
</dbReference>
<dbReference type="PANTHER" id="PTHR24346:SF30">
    <property type="entry name" value="MATERNAL EMBRYONIC LEUCINE ZIPPER KINASE"/>
    <property type="match status" value="1"/>
</dbReference>
<dbReference type="EMBL" id="LNZH02000182">
    <property type="protein sequence ID" value="OCB88196.1"/>
    <property type="molecule type" value="Genomic_DNA"/>
</dbReference>
<accession>A0A9Q5HY71</accession>
<evidence type="ECO:0000313" key="4">
    <source>
        <dbReference type="EMBL" id="OCB88196.1"/>
    </source>
</evidence>